<dbReference type="GO" id="GO:0005829">
    <property type="term" value="C:cytosol"/>
    <property type="evidence" value="ECO:0007669"/>
    <property type="project" value="TreeGrafter"/>
</dbReference>
<dbReference type="GO" id="GO:0005634">
    <property type="term" value="C:nucleus"/>
    <property type="evidence" value="ECO:0007669"/>
    <property type="project" value="TreeGrafter"/>
</dbReference>
<dbReference type="eggNOG" id="KOG1866">
    <property type="taxonomic scope" value="Eukaryota"/>
</dbReference>
<dbReference type="InterPro" id="IPR050164">
    <property type="entry name" value="Peptidase_C19"/>
</dbReference>
<proteinExistence type="predicted"/>
<dbReference type="GO" id="GO:0016477">
    <property type="term" value="P:cell migration"/>
    <property type="evidence" value="ECO:0007669"/>
    <property type="project" value="TreeGrafter"/>
</dbReference>
<evidence type="ECO:0000256" key="2">
    <source>
        <dbReference type="ARBA" id="ARBA00022670"/>
    </source>
</evidence>
<feature type="region of interest" description="Disordered" evidence="5">
    <location>
        <begin position="605"/>
        <end position="630"/>
    </location>
</feature>
<protein>
    <recommendedName>
        <fullName evidence="6">USP domain-containing protein</fullName>
    </recommendedName>
</protein>
<keyword evidence="1" id="KW-0597">Phosphoprotein</keyword>
<dbReference type="GO" id="GO:0004843">
    <property type="term" value="F:cysteine-type deubiquitinase activity"/>
    <property type="evidence" value="ECO:0007669"/>
    <property type="project" value="InterPro"/>
</dbReference>
<feature type="region of interest" description="Disordered" evidence="5">
    <location>
        <begin position="1217"/>
        <end position="1236"/>
    </location>
</feature>
<dbReference type="Pfam" id="PF22900">
    <property type="entry name" value="UCH_UBL1"/>
    <property type="match status" value="1"/>
</dbReference>
<dbReference type="InterPro" id="IPR056850">
    <property type="entry name" value="ARM_UBP34_24_USP9X_Y"/>
</dbReference>
<evidence type="ECO:0000256" key="4">
    <source>
        <dbReference type="ARBA" id="ARBA00022801"/>
    </source>
</evidence>
<dbReference type="STRING" id="400682.A0A1X7TH88"/>
<dbReference type="Pfam" id="PF00443">
    <property type="entry name" value="UCH"/>
    <property type="match status" value="1"/>
</dbReference>
<dbReference type="Pfam" id="PF25010">
    <property type="entry name" value="ARM_UBP24_USP9X-Y"/>
    <property type="match status" value="1"/>
</dbReference>
<dbReference type="InterPro" id="IPR028889">
    <property type="entry name" value="USP"/>
</dbReference>
<dbReference type="InterPro" id="IPR018200">
    <property type="entry name" value="USP_CS"/>
</dbReference>
<evidence type="ECO:0000256" key="5">
    <source>
        <dbReference type="SAM" id="MobiDB-lite"/>
    </source>
</evidence>
<evidence type="ECO:0000313" key="7">
    <source>
        <dbReference type="EnsemblMetazoa" id="Aqu2.1.14103_001"/>
    </source>
</evidence>
<evidence type="ECO:0000259" key="6">
    <source>
        <dbReference type="PROSITE" id="PS50235"/>
    </source>
</evidence>
<keyword evidence="2" id="KW-0645">Protease</keyword>
<sequence length="1454" mass="166455">GRLVDLINLFGQLGGFDFLKKRICEGELTVNILSFLLRPFGLCSSFLTERVRNDYIIAIVDKSIEFINSLNDDLLKKEATTDSRIKLAWDFSPDQLDHLFGCFQKSWVGASKKQRDELLDFIRHLAEDDKEGIMASKVLELLWNLAHRDDCPLDTMEHAMNAHIKILDYSCSQDRESQKLQWLTHCVEEVNEGTQWVIPALKQMREICLLYLESPVNYSSVHHPTSRFYYRNEIISHLDQNYHLLSQICSNLSQYMMKIKEIKEKSPDIDPDSYCIDDRFNHYQQYQIRLDFIRFALKDGQLWLGLSQALMVWDSMVVKAVFPSDKDACFKWFAKLAMWEEPDIEPETARRIFTENILNLTPSSLTDCGFRCFDRFFRMVNHNQSRLSKWNRTSFITESIDLIGLDYLWDCVLQVNDSISSKPIELMKDIFTNLSSKLPQEQIHQEFISVCMQRMDIINKVLYQYKPHELVTEASDQVNKLVRCLKLLLEYIVECDNEHMEERGIPPHGKSYWGKPLSLTIRYCSTPNSQPEDFDIWTHHNDTIASLRRQIARKINVHDSSKLELVVGNEIIRKNENYRYVIAASIPLRDKMVVTVRLHQYSNISETSMQSSDNSTDSSDASTGQHDGPNFDTEKVLPSVLMADKDDYIDFLLRLCDFAVERQLVILRDNVRSLLKLLPTGIRLLKEMLIFCKEKSTEEDRYKQLESFVLCGSPSKTVYLIEIIHSMIMPSVDNRDIESSEFQHNFILCGGLKLMFHVLTSNDCLSRADNTLKRSAYLSCLKVLKLLLVAQGYSFILSVSQEIKSNTEAMRGPRYKSAVGIQEAMSTIVSTVDTKLKTVATILAKSLCTNLMSPLPDVDVIVSLQMLIWSSIIGDISLMNKPNEIHKEFEKRCVSGPLDSEVLQLIREGLETLSLSMAVSNTILDTHHTTEPWKQFIIDIVLTARNRLIRMTAQDQLFNIITKCCTDSVPVLISTIKLLFNALETIVSDHSSTSNEFFRLLARLINHAHCHQVSVDGIQKLLDIELKWLEGVRVNSLSSQSVVVEGPLLEGHLNLIVELLTFSSIEERHSLGSKPGGMNLIPNLINHFLFPASRLVKKLKTTPDLQYNDELASGICSSPDSIQACYKLLNALCVGVKENIEILSELISDIFYNDELPLVEWEYYPHVGPRPTRGYVGLKNAGATCYMNAVLQQLYMISPVRNGVLSLSEPAVQLINETDKTEQDNKGKSVDGPLVPASTDRKETHIKVLMQLQTIFGHLLEGKVQFYVPKGFWKDFRLEGQQVNLREQHDAFEFFNTLVDSVDEGLKAYNATPIISKVLGGSFADQKICKGCPHRFSREEPFTAINVDIRLHHNLFESLDSYVKGDLLEGANAYRCEICNKEVDTVKRMCINKLPQVLVIQLKRFDYDWEREMAIKFNDYFEFPKEFDLSPYTAAGLAEIEGERIPFTTTNTDT</sequence>
<dbReference type="Gene3D" id="3.90.70.10">
    <property type="entry name" value="Cysteine proteinases"/>
    <property type="match status" value="1"/>
</dbReference>
<dbReference type="FunCoup" id="A0A1X7TH88">
    <property type="interactions" value="817"/>
</dbReference>
<feature type="compositionally biased region" description="Low complexity" evidence="5">
    <location>
        <begin position="607"/>
        <end position="623"/>
    </location>
</feature>
<dbReference type="InterPro" id="IPR038765">
    <property type="entry name" value="Papain-like_cys_pep_sf"/>
</dbReference>
<dbReference type="InterPro" id="IPR055176">
    <property type="entry name" value="UBP24/USP9X/USP9Y_UBL"/>
</dbReference>
<dbReference type="PANTHER" id="PTHR24006">
    <property type="entry name" value="UBIQUITIN CARBOXYL-TERMINAL HYDROLASE"/>
    <property type="match status" value="1"/>
</dbReference>
<keyword evidence="3" id="KW-0833">Ubl conjugation pathway</keyword>
<accession>A0A1X7TH88</accession>
<dbReference type="PANTHER" id="PTHR24006:SF925">
    <property type="entry name" value="UBIQUITINYL HYDROLASE 1"/>
    <property type="match status" value="1"/>
</dbReference>
<name>A0A1X7TH88_AMPQE</name>
<evidence type="ECO:0000256" key="1">
    <source>
        <dbReference type="ARBA" id="ARBA00022553"/>
    </source>
</evidence>
<dbReference type="EnsemblMetazoa" id="Aqu2.1.14103_001">
    <property type="protein sequence ID" value="Aqu2.1.14103_001"/>
    <property type="gene ID" value="Aqu2.1.14103"/>
</dbReference>
<organism evidence="7">
    <name type="scientific">Amphimedon queenslandica</name>
    <name type="common">Sponge</name>
    <dbReference type="NCBI Taxonomy" id="400682"/>
    <lineage>
        <taxon>Eukaryota</taxon>
        <taxon>Metazoa</taxon>
        <taxon>Porifera</taxon>
        <taxon>Demospongiae</taxon>
        <taxon>Heteroscleromorpha</taxon>
        <taxon>Haplosclerida</taxon>
        <taxon>Niphatidae</taxon>
        <taxon>Amphimedon</taxon>
    </lineage>
</organism>
<dbReference type="PROSITE" id="PS00972">
    <property type="entry name" value="USP_1"/>
    <property type="match status" value="1"/>
</dbReference>
<dbReference type="PROSITE" id="PS50235">
    <property type="entry name" value="USP_3"/>
    <property type="match status" value="1"/>
</dbReference>
<dbReference type="InParanoid" id="A0A1X7TH88"/>
<dbReference type="InterPro" id="IPR001394">
    <property type="entry name" value="Peptidase_C19_UCH"/>
</dbReference>
<feature type="compositionally biased region" description="Basic and acidic residues" evidence="5">
    <location>
        <begin position="1217"/>
        <end position="1229"/>
    </location>
</feature>
<dbReference type="GO" id="GO:0006508">
    <property type="term" value="P:proteolysis"/>
    <property type="evidence" value="ECO:0007669"/>
    <property type="project" value="UniProtKB-KW"/>
</dbReference>
<dbReference type="GO" id="GO:0016579">
    <property type="term" value="P:protein deubiquitination"/>
    <property type="evidence" value="ECO:0007669"/>
    <property type="project" value="InterPro"/>
</dbReference>
<evidence type="ECO:0000256" key="3">
    <source>
        <dbReference type="ARBA" id="ARBA00022786"/>
    </source>
</evidence>
<reference evidence="7" key="1">
    <citation type="submission" date="2017-05" db="UniProtKB">
        <authorList>
            <consortium name="EnsemblMetazoa"/>
        </authorList>
    </citation>
    <scope>IDENTIFICATION</scope>
</reference>
<keyword evidence="4" id="KW-0378">Hydrolase</keyword>
<feature type="domain" description="USP" evidence="6">
    <location>
        <begin position="1176"/>
        <end position="1454"/>
    </location>
</feature>
<dbReference type="OrthoDB" id="7304466at2759"/>
<dbReference type="SUPFAM" id="SSF54001">
    <property type="entry name" value="Cysteine proteinases"/>
    <property type="match status" value="1"/>
</dbReference>